<evidence type="ECO:0000313" key="2">
    <source>
        <dbReference type="Proteomes" id="UP001380953"/>
    </source>
</evidence>
<comment type="caution">
    <text evidence="1">The sequence shown here is derived from an EMBL/GenBank/DDBJ whole genome shotgun (WGS) entry which is preliminary data.</text>
</comment>
<proteinExistence type="predicted"/>
<accession>A0ACC6P784</accession>
<organism evidence="1 2">
    <name type="scientific">Saccharibacillus sacchari</name>
    <dbReference type="NCBI Taxonomy" id="456493"/>
    <lineage>
        <taxon>Bacteria</taxon>
        <taxon>Bacillati</taxon>
        <taxon>Bacillota</taxon>
        <taxon>Bacilli</taxon>
        <taxon>Bacillales</taxon>
        <taxon>Paenibacillaceae</taxon>
        <taxon>Saccharibacillus</taxon>
    </lineage>
</organism>
<protein>
    <submittedName>
        <fullName evidence="1">Uncharacterized protein</fullName>
    </submittedName>
</protein>
<dbReference type="EMBL" id="JBBKAR010000004">
    <property type="protein sequence ID" value="MEJ8302790.1"/>
    <property type="molecule type" value="Genomic_DNA"/>
</dbReference>
<reference evidence="1" key="1">
    <citation type="submission" date="2024-03" db="EMBL/GenBank/DDBJ databases">
        <title>Whole genome sequecning of epiphytes from Marcgravia umbellata leaves.</title>
        <authorList>
            <person name="Kumar G."/>
            <person name="Savka M.A."/>
        </authorList>
    </citation>
    <scope>NUCLEOTIDE SEQUENCE</scope>
    <source>
        <strain evidence="1">RIT_BL5</strain>
    </source>
</reference>
<sequence length="47" mass="5289">MNTVSFLLYCFIVTFTPGPTNIMILSTLKHSGTRQALRYIYGATLAY</sequence>
<evidence type="ECO:0000313" key="1">
    <source>
        <dbReference type="EMBL" id="MEJ8302790.1"/>
    </source>
</evidence>
<name>A0ACC6P784_9BACL</name>
<dbReference type="Proteomes" id="UP001380953">
    <property type="component" value="Unassembled WGS sequence"/>
</dbReference>
<keyword evidence="2" id="KW-1185">Reference proteome</keyword>
<gene>
    <name evidence="1" type="ORF">WKI47_02555</name>
</gene>